<name>A0A495J287_9SPHI</name>
<keyword evidence="3" id="KW-1185">Reference proteome</keyword>
<keyword evidence="1" id="KW-0472">Membrane</keyword>
<gene>
    <name evidence="2" type="ORF">BDD43_3287</name>
</gene>
<evidence type="ECO:0000313" key="3">
    <source>
        <dbReference type="Proteomes" id="UP000268007"/>
    </source>
</evidence>
<protein>
    <submittedName>
        <fullName evidence="2">Spheroidene monooxygenase</fullName>
    </submittedName>
</protein>
<reference evidence="2 3" key="1">
    <citation type="submission" date="2018-10" db="EMBL/GenBank/DDBJ databases">
        <title>Genomic Encyclopedia of Archaeal and Bacterial Type Strains, Phase II (KMG-II): from individual species to whole genera.</title>
        <authorList>
            <person name="Goeker M."/>
        </authorList>
    </citation>
    <scope>NUCLEOTIDE SEQUENCE [LARGE SCALE GENOMIC DNA]</scope>
    <source>
        <strain evidence="2 3">DSM 18602</strain>
    </source>
</reference>
<organism evidence="2 3">
    <name type="scientific">Mucilaginibacter gracilis</name>
    <dbReference type="NCBI Taxonomy" id="423350"/>
    <lineage>
        <taxon>Bacteria</taxon>
        <taxon>Pseudomonadati</taxon>
        <taxon>Bacteroidota</taxon>
        <taxon>Sphingobacteriia</taxon>
        <taxon>Sphingobacteriales</taxon>
        <taxon>Sphingobacteriaceae</taxon>
        <taxon>Mucilaginibacter</taxon>
    </lineage>
</organism>
<dbReference type="CDD" id="cd21650">
    <property type="entry name" value="CrtA-like"/>
    <property type="match status" value="1"/>
</dbReference>
<comment type="caution">
    <text evidence="2">The sequence shown here is derived from an EMBL/GenBank/DDBJ whole genome shotgun (WGS) entry which is preliminary data.</text>
</comment>
<evidence type="ECO:0000256" key="1">
    <source>
        <dbReference type="SAM" id="Phobius"/>
    </source>
</evidence>
<dbReference type="Proteomes" id="UP000268007">
    <property type="component" value="Unassembled WGS sequence"/>
</dbReference>
<dbReference type="GO" id="GO:0004497">
    <property type="term" value="F:monooxygenase activity"/>
    <property type="evidence" value="ECO:0007669"/>
    <property type="project" value="UniProtKB-KW"/>
</dbReference>
<sequence length="245" mass="28584">MKPFSFLIFYLACMIVSLTIVRYRKALIPFALLAMAVHRLPLMLTRSCNFWKLLGCGQNGSFDLQPDWQQWGLLAVWNNRTDFDQFYKKSFIASWWRLLTYESWTLLCEPLQSHGTWDGKEPFGKPNVKDYAGPIAILTRATINLNRLKNFWSHVDEAAEMLTTSPGYITSVGIGEAPLYRQATFSIWENFEAVKNYAYRSPKHADVIKKTRTEKWYKEELFARFKPLETWGTINGKNPIKTYLK</sequence>
<dbReference type="EMBL" id="RBKU01000001">
    <property type="protein sequence ID" value="RKR83086.1"/>
    <property type="molecule type" value="Genomic_DNA"/>
</dbReference>
<dbReference type="AlphaFoldDB" id="A0A495J287"/>
<dbReference type="InterPro" id="IPR049574">
    <property type="entry name" value="CrtA-like"/>
</dbReference>
<keyword evidence="2" id="KW-0503">Monooxygenase</keyword>
<keyword evidence="1" id="KW-1133">Transmembrane helix</keyword>
<feature type="transmembrane region" description="Helical" evidence="1">
    <location>
        <begin position="6"/>
        <end position="23"/>
    </location>
</feature>
<keyword evidence="1" id="KW-0812">Transmembrane</keyword>
<keyword evidence="2" id="KW-0560">Oxidoreductase</keyword>
<accession>A0A495J287</accession>
<evidence type="ECO:0000313" key="2">
    <source>
        <dbReference type="EMBL" id="RKR83086.1"/>
    </source>
</evidence>
<proteinExistence type="predicted"/>